<evidence type="ECO:0000256" key="8">
    <source>
        <dbReference type="ARBA" id="ARBA00022695"/>
    </source>
</evidence>
<dbReference type="FunFam" id="3.30.460.10:FF:000020">
    <property type="entry name" value="DNA polymerase lambda"/>
    <property type="match status" value="1"/>
</dbReference>
<evidence type="ECO:0000256" key="9">
    <source>
        <dbReference type="ARBA" id="ARBA00022705"/>
    </source>
</evidence>
<dbReference type="PROSITE" id="PS00522">
    <property type="entry name" value="DNA_POLYMERASE_X"/>
    <property type="match status" value="1"/>
</dbReference>
<evidence type="ECO:0000256" key="14">
    <source>
        <dbReference type="ARBA" id="ARBA00022932"/>
    </source>
</evidence>
<keyword evidence="16" id="KW-0234">DNA repair</keyword>
<keyword evidence="17" id="KW-0456">Lyase</keyword>
<keyword evidence="9" id="KW-0235">DNA replication</keyword>
<dbReference type="InterPro" id="IPR002054">
    <property type="entry name" value="DNA-dir_DNA_pol_X"/>
</dbReference>
<keyword evidence="6" id="KW-0237">DNA synthesis</keyword>
<dbReference type="InterPro" id="IPR011011">
    <property type="entry name" value="Znf_FYVE_PHD"/>
</dbReference>
<evidence type="ECO:0000313" key="27">
    <source>
        <dbReference type="Proteomes" id="UP000243217"/>
    </source>
</evidence>
<dbReference type="PROSITE" id="PS51283">
    <property type="entry name" value="DUSP"/>
    <property type="match status" value="1"/>
</dbReference>
<gene>
    <name evidence="26" type="ORF">THRCLA_03195</name>
</gene>
<evidence type="ECO:0000256" key="19">
    <source>
        <dbReference type="ARBA" id="ARBA00049244"/>
    </source>
</evidence>
<dbReference type="Pfam" id="PF14792">
    <property type="entry name" value="DNA_pol_B_palm"/>
    <property type="match status" value="1"/>
</dbReference>
<evidence type="ECO:0000256" key="5">
    <source>
        <dbReference type="ARBA" id="ARBA00016513"/>
    </source>
</evidence>
<comment type="similarity">
    <text evidence="3">Belongs to the DNA polymerase type-X family.</text>
</comment>
<dbReference type="Proteomes" id="UP000243217">
    <property type="component" value="Unassembled WGS sequence"/>
</dbReference>
<dbReference type="InterPro" id="IPR010996">
    <property type="entry name" value="HHH_MUS81"/>
</dbReference>
<evidence type="ECO:0000256" key="15">
    <source>
        <dbReference type="ARBA" id="ARBA00023125"/>
    </source>
</evidence>
<dbReference type="InterPro" id="IPR019843">
    <property type="entry name" value="DNA_pol-X_BS"/>
</dbReference>
<dbReference type="SMART" id="SM00483">
    <property type="entry name" value="POLXc"/>
    <property type="match status" value="1"/>
</dbReference>
<dbReference type="CDD" id="cd00141">
    <property type="entry name" value="NT_POLXc"/>
    <property type="match status" value="1"/>
</dbReference>
<dbReference type="SMART" id="SM00292">
    <property type="entry name" value="BRCT"/>
    <property type="match status" value="1"/>
</dbReference>
<dbReference type="GO" id="GO:0016829">
    <property type="term" value="F:lyase activity"/>
    <property type="evidence" value="ECO:0007669"/>
    <property type="project" value="UniProtKB-KW"/>
</dbReference>
<keyword evidence="27" id="KW-1185">Reference proteome</keyword>
<sequence length="1059" mass="120080">MNGKINLRALESTDLAAVRRLNAVALPIPVAEHVYTDALSSLCSFVAINEESGIVGAILVEPEENETCVRTLAVDIRYRGSGIGKRLLELAVDKKENVYLHVQIDNLDAIALYEKMGFQKHERINNYYRRVACKDCYIMKKVSKGMNKQKKKRFFNQLNELFMPPKRKRTMEEASLEGKEVLVVPIGVDMSRKRVDIWTKQIEKVGGNMIDAVKDENTIVIASTSLKKERLLEYCKVKEMPLNVYTPEWLIYVLKNGKPPSLDAYRWIDPDLDENDAGIEKEDSVHVEKVQKLNESEEKEYSEALASSSTTLYGKTPTRSIEGELARRKELFYLNNPGIKAIHEEENQSKRQPKHDSFVCTTTSVLTVNQNTHITNVLEELIAFLAVEKDEWRENSYKRIVSILKQLPYKVNSTDDIKPQFGLNTNGIAKIREILETGSLRKLEAKRSDPTLSVLREFSNIWGVGPATAKSLYGQGFRSLKQLKEKEATILTEQQRIGLAYYDDFLMKIPREEVEEIEAIVKEQVKQLNPRAIAITCGSYRRGKTQSGDVDILITDPGADECFLLPDLLKQLHTASFLTDDLTHVYEHHLGGCDSYMGVCRVNQSRPHRRIDLKVYPRNVFGFALLYFTGSDHFNRSMRAYAKQKGYSLTDRGLTKVARAKGIKKLKQASSLICPDEMDVFIALQLPYKLEWLLLCYNSISVQLEFMAPHHVYELGYERTLLDVHWVPNTASSLCCLCFASFGLVSKRRHHCRLCGQLVCSSCSRHRSLLKGSRQLFRTCTDCASILSCLALNGDSRVKRHRTQVFPSIKRLPIQTTLTQRSNCDAPDVELRRVLFANTSTLNGATYYVVSSAWYNAWLAYVQAPRSSVLSAMAKPPGPISNYSLLYFYNGRLYPHADLNRGEDGDYRFVNEEAWRMLTSIYGGGPCISLQWDGETEPSPSSWRIYFPPPPRMERPMKTVSLHGLRNNGTALMARSHPVLVHKDSNEIERTSLSQASMSLSQPCSRPSISEERQRAAMQAVAAFAKAATQARREAEGVTYRKSLVSLADVEMRISDSPY</sequence>
<dbReference type="PANTHER" id="PTHR11276">
    <property type="entry name" value="DNA POLYMERASE TYPE-X FAMILY MEMBER"/>
    <property type="match status" value="1"/>
</dbReference>
<feature type="domain" description="N-acetyltransferase" evidence="24">
    <location>
        <begin position="5"/>
        <end position="143"/>
    </location>
</feature>
<dbReference type="OrthoDB" id="205514at2759"/>
<dbReference type="Pfam" id="PF00583">
    <property type="entry name" value="Acetyltransf_1"/>
    <property type="match status" value="1"/>
</dbReference>
<dbReference type="InterPro" id="IPR013083">
    <property type="entry name" value="Znf_RING/FYVE/PHD"/>
</dbReference>
<dbReference type="EMBL" id="JNBS01000589">
    <property type="protein sequence ID" value="OQS04583.1"/>
    <property type="molecule type" value="Genomic_DNA"/>
</dbReference>
<evidence type="ECO:0000256" key="21">
    <source>
        <dbReference type="PROSITE-ProRule" id="PRU00091"/>
    </source>
</evidence>
<dbReference type="Gene3D" id="3.30.460.10">
    <property type="entry name" value="Beta Polymerase, domain 2"/>
    <property type="match status" value="1"/>
</dbReference>
<dbReference type="PROSITE" id="PS51186">
    <property type="entry name" value="GNAT"/>
    <property type="match status" value="1"/>
</dbReference>
<dbReference type="SMART" id="SM00064">
    <property type="entry name" value="FYVE"/>
    <property type="match status" value="1"/>
</dbReference>
<dbReference type="GO" id="GO:0003887">
    <property type="term" value="F:DNA-directed DNA polymerase activity"/>
    <property type="evidence" value="ECO:0007669"/>
    <property type="project" value="UniProtKB-KW"/>
</dbReference>
<evidence type="ECO:0000259" key="25">
    <source>
        <dbReference type="PROSITE" id="PS51283"/>
    </source>
</evidence>
<protein>
    <recommendedName>
        <fullName evidence="5">DNA polymerase lambda</fullName>
        <ecNumber evidence="4">2.7.7.7</ecNumber>
    </recommendedName>
</protein>
<evidence type="ECO:0000259" key="22">
    <source>
        <dbReference type="PROSITE" id="PS50172"/>
    </source>
</evidence>
<evidence type="ECO:0000256" key="13">
    <source>
        <dbReference type="ARBA" id="ARBA00022833"/>
    </source>
</evidence>
<dbReference type="InterPro" id="IPR000306">
    <property type="entry name" value="Znf_FYVE"/>
</dbReference>
<evidence type="ECO:0000256" key="16">
    <source>
        <dbReference type="ARBA" id="ARBA00023204"/>
    </source>
</evidence>
<dbReference type="PANTHER" id="PTHR11276:SF28">
    <property type="entry name" value="DNA POLYMERASE LAMBDA"/>
    <property type="match status" value="1"/>
</dbReference>
<keyword evidence="8" id="KW-0548">Nucleotidyltransferase</keyword>
<keyword evidence="11" id="KW-0227">DNA damage</keyword>
<dbReference type="Pfam" id="PF14791">
    <property type="entry name" value="DNA_pol_B_thumb"/>
    <property type="match status" value="1"/>
</dbReference>
<reference evidence="26 27" key="1">
    <citation type="journal article" date="2014" name="Genome Biol. Evol.">
        <title>The secreted proteins of Achlya hypogyna and Thraustotheca clavata identify the ancestral oomycete secretome and reveal gene acquisitions by horizontal gene transfer.</title>
        <authorList>
            <person name="Misner I."/>
            <person name="Blouin N."/>
            <person name="Leonard G."/>
            <person name="Richards T.A."/>
            <person name="Lane C.E."/>
        </authorList>
    </citation>
    <scope>NUCLEOTIDE SEQUENCE [LARGE SCALE GENOMIC DNA]</scope>
    <source>
        <strain evidence="26 27">ATCC 34112</strain>
    </source>
</reference>
<dbReference type="CDD" id="cd04301">
    <property type="entry name" value="NAT_SF"/>
    <property type="match status" value="1"/>
</dbReference>
<evidence type="ECO:0000256" key="7">
    <source>
        <dbReference type="ARBA" id="ARBA00022679"/>
    </source>
</evidence>
<dbReference type="Pfam" id="PF01363">
    <property type="entry name" value="FYVE"/>
    <property type="match status" value="1"/>
</dbReference>
<evidence type="ECO:0000256" key="20">
    <source>
        <dbReference type="PIRSR" id="PIRSR622312-50"/>
    </source>
</evidence>
<dbReference type="PRINTS" id="PR00869">
    <property type="entry name" value="DNAPOLX"/>
</dbReference>
<feature type="active site" description="Nucleophile; Schiff-base intermediate with DNA; for 5'-dRP lyase activity" evidence="20">
    <location>
        <position position="430"/>
    </location>
</feature>
<dbReference type="InterPro" id="IPR027421">
    <property type="entry name" value="DNA_pol_lamdba_lyase_dom_sf"/>
</dbReference>
<feature type="domain" description="DUSP" evidence="25">
    <location>
        <begin position="827"/>
        <end position="934"/>
    </location>
</feature>
<dbReference type="InterPro" id="IPR017455">
    <property type="entry name" value="Znf_FYVE-rel"/>
</dbReference>
<evidence type="ECO:0000256" key="10">
    <source>
        <dbReference type="ARBA" id="ARBA00022723"/>
    </source>
</evidence>
<dbReference type="GO" id="GO:0003677">
    <property type="term" value="F:DNA binding"/>
    <property type="evidence" value="ECO:0007669"/>
    <property type="project" value="UniProtKB-KW"/>
</dbReference>
<feature type="domain" description="FYVE-type" evidence="23">
    <location>
        <begin position="729"/>
        <end position="788"/>
    </location>
</feature>
<dbReference type="Pfam" id="PF06337">
    <property type="entry name" value="DUSP"/>
    <property type="match status" value="1"/>
</dbReference>
<dbReference type="InterPro" id="IPR018944">
    <property type="entry name" value="DNA_pol_lambd_fingers_domain"/>
</dbReference>
<dbReference type="SUPFAM" id="SSF57903">
    <property type="entry name" value="FYVE/PHD zinc finger"/>
    <property type="match status" value="1"/>
</dbReference>
<dbReference type="InterPro" id="IPR002008">
    <property type="entry name" value="DNA_pol_X_beta-like"/>
</dbReference>
<dbReference type="InterPro" id="IPR001357">
    <property type="entry name" value="BRCT_dom"/>
</dbReference>
<evidence type="ECO:0000259" key="24">
    <source>
        <dbReference type="PROSITE" id="PS51186"/>
    </source>
</evidence>
<dbReference type="InterPro" id="IPR035927">
    <property type="entry name" value="DUSP-like_sf"/>
</dbReference>
<evidence type="ECO:0000256" key="1">
    <source>
        <dbReference type="ARBA" id="ARBA00001936"/>
    </source>
</evidence>
<keyword evidence="10" id="KW-0479">Metal-binding</keyword>
<dbReference type="SUPFAM" id="SSF143791">
    <property type="entry name" value="DUSP-like"/>
    <property type="match status" value="1"/>
</dbReference>
<dbReference type="FunFam" id="1.10.150.20:FF:000010">
    <property type="entry name" value="DNA polymerase lambda"/>
    <property type="match status" value="1"/>
</dbReference>
<dbReference type="InterPro" id="IPR029398">
    <property type="entry name" value="PolB_thumb"/>
</dbReference>
<dbReference type="InterPro" id="IPR036420">
    <property type="entry name" value="BRCT_dom_sf"/>
</dbReference>
<evidence type="ECO:0000313" key="26">
    <source>
        <dbReference type="EMBL" id="OQS04583.1"/>
    </source>
</evidence>
<proteinExistence type="inferred from homology"/>
<dbReference type="SUPFAM" id="SSF52113">
    <property type="entry name" value="BRCT domain"/>
    <property type="match status" value="1"/>
</dbReference>
<evidence type="ECO:0000256" key="4">
    <source>
        <dbReference type="ARBA" id="ARBA00012417"/>
    </source>
</evidence>
<dbReference type="InterPro" id="IPR028207">
    <property type="entry name" value="DNA_pol_B_palm_palm"/>
</dbReference>
<dbReference type="Gene3D" id="3.30.2230.10">
    <property type="entry name" value="DUSP-like"/>
    <property type="match status" value="1"/>
</dbReference>
<dbReference type="PROSITE" id="PS50172">
    <property type="entry name" value="BRCT"/>
    <property type="match status" value="1"/>
</dbReference>
<dbReference type="Gene3D" id="1.10.150.110">
    <property type="entry name" value="DNA polymerase beta, N-terminal domain-like"/>
    <property type="match status" value="1"/>
</dbReference>
<keyword evidence="12 21" id="KW-0863">Zinc-finger</keyword>
<dbReference type="InterPro" id="IPR006615">
    <property type="entry name" value="Pept_C19_DUSP"/>
</dbReference>
<evidence type="ECO:0000256" key="17">
    <source>
        <dbReference type="ARBA" id="ARBA00023239"/>
    </source>
</evidence>
<comment type="caution">
    <text evidence="26">The sequence shown here is derived from an EMBL/GenBank/DDBJ whole genome shotgun (WGS) entry which is preliminary data.</text>
</comment>
<dbReference type="SUPFAM" id="SSF81301">
    <property type="entry name" value="Nucleotidyltransferase"/>
    <property type="match status" value="1"/>
</dbReference>
<evidence type="ECO:0000256" key="18">
    <source>
        <dbReference type="ARBA" id="ARBA00023242"/>
    </source>
</evidence>
<dbReference type="Gene3D" id="1.10.150.20">
    <property type="entry name" value="5' to 3' exonuclease, C-terminal subdomain"/>
    <property type="match status" value="1"/>
</dbReference>
<comment type="subcellular location">
    <subcellularLocation>
        <location evidence="2">Nucleus</location>
    </subcellularLocation>
</comment>
<name>A0A1W0A2S9_9STRA</name>
<keyword evidence="18" id="KW-0539">Nucleus</keyword>
<dbReference type="STRING" id="74557.A0A1W0A2S9"/>
<dbReference type="GO" id="GO:0008270">
    <property type="term" value="F:zinc ion binding"/>
    <property type="evidence" value="ECO:0007669"/>
    <property type="project" value="UniProtKB-KW"/>
</dbReference>
<evidence type="ECO:0000256" key="11">
    <source>
        <dbReference type="ARBA" id="ARBA00022763"/>
    </source>
</evidence>
<feature type="domain" description="BRCT" evidence="22">
    <location>
        <begin position="171"/>
        <end position="267"/>
    </location>
</feature>
<dbReference type="Gene3D" id="3.30.40.10">
    <property type="entry name" value="Zinc/RING finger domain, C3HC4 (zinc finger)"/>
    <property type="match status" value="1"/>
</dbReference>
<evidence type="ECO:0000256" key="2">
    <source>
        <dbReference type="ARBA" id="ARBA00004123"/>
    </source>
</evidence>
<evidence type="ECO:0000256" key="6">
    <source>
        <dbReference type="ARBA" id="ARBA00022634"/>
    </source>
</evidence>
<dbReference type="SUPFAM" id="SSF81585">
    <property type="entry name" value="PsbU/PolX domain-like"/>
    <property type="match status" value="1"/>
</dbReference>
<dbReference type="Gene3D" id="3.30.210.10">
    <property type="entry name" value="DNA polymerase, thumb domain"/>
    <property type="match status" value="1"/>
</dbReference>
<keyword evidence="15" id="KW-0238">DNA-binding</keyword>
<keyword evidence="13" id="KW-0862">Zinc</keyword>
<dbReference type="PROSITE" id="PS50178">
    <property type="entry name" value="ZF_FYVE"/>
    <property type="match status" value="1"/>
</dbReference>
<evidence type="ECO:0000256" key="12">
    <source>
        <dbReference type="ARBA" id="ARBA00022771"/>
    </source>
</evidence>
<dbReference type="InterPro" id="IPR022312">
    <property type="entry name" value="DNA_pol_X"/>
</dbReference>
<dbReference type="InterPro" id="IPR000182">
    <property type="entry name" value="GNAT_dom"/>
</dbReference>
<dbReference type="Gene3D" id="3.40.50.10190">
    <property type="entry name" value="BRCT domain"/>
    <property type="match status" value="1"/>
</dbReference>
<dbReference type="Pfam" id="PF10391">
    <property type="entry name" value="DNA_pol_lambd_f"/>
    <property type="match status" value="1"/>
</dbReference>
<dbReference type="SUPFAM" id="SSF55729">
    <property type="entry name" value="Acyl-CoA N-acyltransferases (Nat)"/>
    <property type="match status" value="1"/>
</dbReference>
<dbReference type="GO" id="GO:0004843">
    <property type="term" value="F:cysteine-type deubiquitinase activity"/>
    <property type="evidence" value="ECO:0007669"/>
    <property type="project" value="InterPro"/>
</dbReference>
<comment type="cofactor">
    <cofactor evidence="1">
        <name>Mn(2+)</name>
        <dbReference type="ChEBI" id="CHEBI:29035"/>
    </cofactor>
</comment>
<dbReference type="GO" id="GO:0006260">
    <property type="term" value="P:DNA replication"/>
    <property type="evidence" value="ECO:0007669"/>
    <property type="project" value="UniProtKB-KW"/>
</dbReference>
<dbReference type="AlphaFoldDB" id="A0A1W0A2S9"/>
<dbReference type="InterPro" id="IPR016181">
    <property type="entry name" value="Acyl_CoA_acyltransferase"/>
</dbReference>
<dbReference type="GO" id="GO:0016747">
    <property type="term" value="F:acyltransferase activity, transferring groups other than amino-acyl groups"/>
    <property type="evidence" value="ECO:0007669"/>
    <property type="project" value="InterPro"/>
</dbReference>
<dbReference type="EC" id="2.7.7.7" evidence="4"/>
<evidence type="ECO:0000259" key="23">
    <source>
        <dbReference type="PROSITE" id="PS50178"/>
    </source>
</evidence>
<dbReference type="InterPro" id="IPR037160">
    <property type="entry name" value="DNA_Pol_thumb_sf"/>
</dbReference>
<dbReference type="InterPro" id="IPR043519">
    <property type="entry name" value="NT_sf"/>
</dbReference>
<evidence type="ECO:0000256" key="3">
    <source>
        <dbReference type="ARBA" id="ARBA00008323"/>
    </source>
</evidence>
<dbReference type="SMART" id="SM00695">
    <property type="entry name" value="DUSP"/>
    <property type="match status" value="1"/>
</dbReference>
<dbReference type="SUPFAM" id="SSF47802">
    <property type="entry name" value="DNA polymerase beta, N-terminal domain-like"/>
    <property type="match status" value="1"/>
</dbReference>
<keyword evidence="7" id="KW-0808">Transferase</keyword>
<dbReference type="Pfam" id="PF14716">
    <property type="entry name" value="HHH_8"/>
    <property type="match status" value="1"/>
</dbReference>
<keyword evidence="14" id="KW-0239">DNA-directed DNA polymerase</keyword>
<organism evidence="26 27">
    <name type="scientific">Thraustotheca clavata</name>
    <dbReference type="NCBI Taxonomy" id="74557"/>
    <lineage>
        <taxon>Eukaryota</taxon>
        <taxon>Sar</taxon>
        <taxon>Stramenopiles</taxon>
        <taxon>Oomycota</taxon>
        <taxon>Saprolegniomycetes</taxon>
        <taxon>Saprolegniales</taxon>
        <taxon>Achlyaceae</taxon>
        <taxon>Thraustotheca</taxon>
    </lineage>
</organism>
<dbReference type="PRINTS" id="PR00870">
    <property type="entry name" value="DNAPOLXBETA"/>
</dbReference>
<dbReference type="Gene3D" id="3.40.630.30">
    <property type="match status" value="1"/>
</dbReference>
<dbReference type="GO" id="GO:0006303">
    <property type="term" value="P:double-strand break repair via nonhomologous end joining"/>
    <property type="evidence" value="ECO:0007669"/>
    <property type="project" value="TreeGrafter"/>
</dbReference>
<comment type="catalytic activity">
    <reaction evidence="19">
        <text>DNA(n) + a 2'-deoxyribonucleoside 5'-triphosphate = DNA(n+1) + diphosphate</text>
        <dbReference type="Rhea" id="RHEA:22508"/>
        <dbReference type="Rhea" id="RHEA-COMP:17339"/>
        <dbReference type="Rhea" id="RHEA-COMP:17340"/>
        <dbReference type="ChEBI" id="CHEBI:33019"/>
        <dbReference type="ChEBI" id="CHEBI:61560"/>
        <dbReference type="ChEBI" id="CHEBI:173112"/>
        <dbReference type="EC" id="2.7.7.7"/>
    </reaction>
</comment>
<dbReference type="GO" id="GO:0005634">
    <property type="term" value="C:nucleus"/>
    <property type="evidence" value="ECO:0007669"/>
    <property type="project" value="UniProtKB-SubCell"/>
</dbReference>
<accession>A0A1W0A2S9</accession>